<dbReference type="AlphaFoldDB" id="A0AAV2P7K9"/>
<dbReference type="EMBL" id="OZ034832">
    <property type="protein sequence ID" value="CAL1688925.1"/>
    <property type="molecule type" value="Genomic_DNA"/>
</dbReference>
<organism evidence="1 2">
    <name type="scientific">Lasius platythorax</name>
    <dbReference type="NCBI Taxonomy" id="488582"/>
    <lineage>
        <taxon>Eukaryota</taxon>
        <taxon>Metazoa</taxon>
        <taxon>Ecdysozoa</taxon>
        <taxon>Arthropoda</taxon>
        <taxon>Hexapoda</taxon>
        <taxon>Insecta</taxon>
        <taxon>Pterygota</taxon>
        <taxon>Neoptera</taxon>
        <taxon>Endopterygota</taxon>
        <taxon>Hymenoptera</taxon>
        <taxon>Apocrita</taxon>
        <taxon>Aculeata</taxon>
        <taxon>Formicoidea</taxon>
        <taxon>Formicidae</taxon>
        <taxon>Formicinae</taxon>
        <taxon>Lasius</taxon>
        <taxon>Lasius</taxon>
    </lineage>
</organism>
<keyword evidence="2" id="KW-1185">Reference proteome</keyword>
<sequence length="120" mass="13889">MNPAYIDCPVEFSQASFSRGINVALQPPPPPPPLLLLLLLHHPRNGSVRQRRQPKPEYRTKRNSSHAFCSELNYAWVAASKMPRDRKRNRILHILVTAQLTDRSWRVDDGRRINGLHTLY</sequence>
<gene>
    <name evidence="1" type="ORF">LPLAT_LOCUS13948</name>
</gene>
<dbReference type="Proteomes" id="UP001497644">
    <property type="component" value="Chromosome 9"/>
</dbReference>
<evidence type="ECO:0000313" key="1">
    <source>
        <dbReference type="EMBL" id="CAL1688925.1"/>
    </source>
</evidence>
<reference evidence="1" key="1">
    <citation type="submission" date="2024-04" db="EMBL/GenBank/DDBJ databases">
        <authorList>
            <consortium name="Molecular Ecology Group"/>
        </authorList>
    </citation>
    <scope>NUCLEOTIDE SEQUENCE</scope>
</reference>
<accession>A0AAV2P7K9</accession>
<protein>
    <submittedName>
        <fullName evidence="1">Uncharacterized protein</fullName>
    </submittedName>
</protein>
<name>A0AAV2P7K9_9HYME</name>
<proteinExistence type="predicted"/>
<evidence type="ECO:0000313" key="2">
    <source>
        <dbReference type="Proteomes" id="UP001497644"/>
    </source>
</evidence>